<dbReference type="Pfam" id="PF00581">
    <property type="entry name" value="Rhodanese"/>
    <property type="match status" value="2"/>
</dbReference>
<dbReference type="CDD" id="cd01448">
    <property type="entry name" value="TST_Repeat_1"/>
    <property type="match status" value="1"/>
</dbReference>
<dbReference type="EMBL" id="UOFR01000084">
    <property type="protein sequence ID" value="VAX01443.1"/>
    <property type="molecule type" value="Genomic_DNA"/>
</dbReference>
<gene>
    <name evidence="3" type="ORF">MNBD_GAMMA21-2648</name>
</gene>
<feature type="domain" description="Rhodanese" evidence="2">
    <location>
        <begin position="159"/>
        <end position="272"/>
    </location>
</feature>
<dbReference type="Gene3D" id="3.40.250.10">
    <property type="entry name" value="Rhodanese-like domain"/>
    <property type="match status" value="2"/>
</dbReference>
<sequence>MPNTTSLILEPAVVNSMISEDNILLVDLCQADTYIQNHVQGAVYLDYNWIVTSQTPRMGLLPDIGQLARILTAYGIDTDTHVIAYDDEGGGRACRFLWTLQTTGHQRLSLVNGGIHAWSAEGLELEQQIRFPQPLAQAREINYNKKLIADKNSIQEKLKDDNTIILDARSAPEFNGIKIFAARGGHIPGAVHYEWTNAMDNNNNLKLKDSEQIKHDLAELGITADKNIICHCQSHHRSAHTCIVLNSLGFDNVQGYPGSWSDWGNDPNTPID</sequence>
<organism evidence="3">
    <name type="scientific">hydrothermal vent metagenome</name>
    <dbReference type="NCBI Taxonomy" id="652676"/>
    <lineage>
        <taxon>unclassified sequences</taxon>
        <taxon>metagenomes</taxon>
        <taxon>ecological metagenomes</taxon>
    </lineage>
</organism>
<dbReference type="PANTHER" id="PTHR43855:SF1">
    <property type="entry name" value="THIOSULFATE SULFURTRANSFERASE"/>
    <property type="match status" value="1"/>
</dbReference>
<dbReference type="SUPFAM" id="SSF52821">
    <property type="entry name" value="Rhodanese/Cell cycle control phosphatase"/>
    <property type="match status" value="2"/>
</dbReference>
<proteinExistence type="predicted"/>
<feature type="domain" description="Rhodanese" evidence="2">
    <location>
        <begin position="19"/>
        <end position="127"/>
    </location>
</feature>
<dbReference type="SMART" id="SM00450">
    <property type="entry name" value="RHOD"/>
    <property type="match status" value="2"/>
</dbReference>
<dbReference type="GO" id="GO:0004792">
    <property type="term" value="F:thiosulfate-cyanide sulfurtransferase activity"/>
    <property type="evidence" value="ECO:0007669"/>
    <property type="project" value="UniProtKB-EC"/>
</dbReference>
<dbReference type="AlphaFoldDB" id="A0A3B1ANA4"/>
<protein>
    <submittedName>
        <fullName evidence="3">Thiosulfate sulfurtransferase, rhodanese</fullName>
        <ecNumber evidence="3">2.8.1.1</ecNumber>
    </submittedName>
</protein>
<evidence type="ECO:0000259" key="2">
    <source>
        <dbReference type="PROSITE" id="PS50206"/>
    </source>
</evidence>
<reference evidence="3" key="1">
    <citation type="submission" date="2018-06" db="EMBL/GenBank/DDBJ databases">
        <authorList>
            <person name="Zhirakovskaya E."/>
        </authorList>
    </citation>
    <scope>NUCLEOTIDE SEQUENCE</scope>
</reference>
<keyword evidence="1" id="KW-0677">Repeat</keyword>
<dbReference type="EC" id="2.8.1.1" evidence="3"/>
<keyword evidence="3" id="KW-0808">Transferase</keyword>
<name>A0A3B1ANA4_9ZZZZ</name>
<dbReference type="InterPro" id="IPR001763">
    <property type="entry name" value="Rhodanese-like_dom"/>
</dbReference>
<evidence type="ECO:0000256" key="1">
    <source>
        <dbReference type="ARBA" id="ARBA00022737"/>
    </source>
</evidence>
<dbReference type="InterPro" id="IPR051126">
    <property type="entry name" value="Thiosulfate_sulfurtransferase"/>
</dbReference>
<dbReference type="InterPro" id="IPR036873">
    <property type="entry name" value="Rhodanese-like_dom_sf"/>
</dbReference>
<evidence type="ECO:0000313" key="3">
    <source>
        <dbReference type="EMBL" id="VAX01443.1"/>
    </source>
</evidence>
<dbReference type="PANTHER" id="PTHR43855">
    <property type="entry name" value="THIOSULFATE SULFURTRANSFERASE"/>
    <property type="match status" value="1"/>
</dbReference>
<dbReference type="PROSITE" id="PS50206">
    <property type="entry name" value="RHODANESE_3"/>
    <property type="match status" value="2"/>
</dbReference>
<dbReference type="CDD" id="cd01449">
    <property type="entry name" value="TST_Repeat_2"/>
    <property type="match status" value="1"/>
</dbReference>
<accession>A0A3B1ANA4</accession>